<proteinExistence type="predicted"/>
<dbReference type="RefSeq" id="WP_091259755.1">
    <property type="nucleotide sequence ID" value="NZ_FNDE01000002.1"/>
</dbReference>
<evidence type="ECO:0000313" key="2">
    <source>
        <dbReference type="Proteomes" id="UP000198956"/>
    </source>
</evidence>
<dbReference type="Proteomes" id="UP000198956">
    <property type="component" value="Unassembled WGS sequence"/>
</dbReference>
<dbReference type="OrthoDB" id="2876964at2"/>
<evidence type="ECO:0000313" key="1">
    <source>
        <dbReference type="EMBL" id="SDG74680.1"/>
    </source>
</evidence>
<dbReference type="EMBL" id="FNDE01000002">
    <property type="protein sequence ID" value="SDG74680.1"/>
    <property type="molecule type" value="Genomic_DNA"/>
</dbReference>
<gene>
    <name evidence="1" type="ORF">SAMN04489735_100293</name>
</gene>
<reference evidence="1 2" key="1">
    <citation type="submission" date="2016-10" db="EMBL/GenBank/DDBJ databases">
        <authorList>
            <person name="de Groot N.N."/>
        </authorList>
    </citation>
    <scope>NUCLEOTIDE SEQUENCE [LARGE SCALE GENOMIC DNA]</scope>
    <source>
        <strain evidence="1 2">L 420-91</strain>
    </source>
</reference>
<sequence length="219" mass="25692">MGNDVLWWEEENRQLLSAVCRNCPEPHFQRRSGDLPHIGCCAYEPVFTLFEIYKMIAAGKTEFFLKEIYANPQNEIYDYEIVAGASIQPLFYERSSEEDESPAERYERLKRSPNTAYLAVDERLAYAVCQFFIDGKGCGLDPRFKTSICRSFICSSIEEQLTEEERKHLSAWQRAIRDEAEPFHRRHKAILEEKGWTLHNHVHSIVEYFRQVSQEAPLF</sequence>
<dbReference type="AlphaFoldDB" id="A0A1G7WTS2"/>
<protein>
    <submittedName>
        <fullName evidence="1">Uncharacterized protein</fullName>
    </submittedName>
</protein>
<accession>A0A1G7WTS2</accession>
<name>A0A1G7WTS2_ANETH</name>
<organism evidence="1 2">
    <name type="scientific">Aneurinibacillus thermoaerophilus</name>
    <dbReference type="NCBI Taxonomy" id="143495"/>
    <lineage>
        <taxon>Bacteria</taxon>
        <taxon>Bacillati</taxon>
        <taxon>Bacillota</taxon>
        <taxon>Bacilli</taxon>
        <taxon>Bacillales</taxon>
        <taxon>Paenibacillaceae</taxon>
        <taxon>Aneurinibacillus group</taxon>
        <taxon>Aneurinibacillus</taxon>
    </lineage>
</organism>